<dbReference type="PANTHER" id="PTHR45436:SF1">
    <property type="entry name" value="SENSOR PROTEIN QSEC"/>
    <property type="match status" value="1"/>
</dbReference>
<dbReference type="SUPFAM" id="SSF47384">
    <property type="entry name" value="Homodimeric domain of signal transducing histidine kinase"/>
    <property type="match status" value="1"/>
</dbReference>
<dbReference type="Gene3D" id="3.30.565.10">
    <property type="entry name" value="Histidine kinase-like ATPase, C-terminal domain"/>
    <property type="match status" value="1"/>
</dbReference>
<dbReference type="CDD" id="cd00075">
    <property type="entry name" value="HATPase"/>
    <property type="match status" value="1"/>
</dbReference>
<evidence type="ECO:0000313" key="14">
    <source>
        <dbReference type="Proteomes" id="UP000175989"/>
    </source>
</evidence>
<dbReference type="InterPro" id="IPR013727">
    <property type="entry name" value="2CSK_N"/>
</dbReference>
<dbReference type="SMART" id="SM00387">
    <property type="entry name" value="HATPase_c"/>
    <property type="match status" value="1"/>
</dbReference>
<feature type="domain" description="Histidine kinase" evidence="11">
    <location>
        <begin position="244"/>
        <end position="458"/>
    </location>
</feature>
<name>A0A1E7WW94_9BURK</name>
<evidence type="ECO:0000313" key="13">
    <source>
        <dbReference type="EMBL" id="OFA03993.1"/>
    </source>
</evidence>
<evidence type="ECO:0000256" key="8">
    <source>
        <dbReference type="ARBA" id="ARBA00022989"/>
    </source>
</evidence>
<feature type="domain" description="HAMP" evidence="12">
    <location>
        <begin position="185"/>
        <end position="236"/>
    </location>
</feature>
<dbReference type="SUPFAM" id="SSF55874">
    <property type="entry name" value="ATPase domain of HSP90 chaperone/DNA topoisomerase II/histidine kinase"/>
    <property type="match status" value="1"/>
</dbReference>
<dbReference type="InterPro" id="IPR050428">
    <property type="entry name" value="TCS_sensor_his_kinase"/>
</dbReference>
<dbReference type="AlphaFoldDB" id="A0A1E7WW94"/>
<evidence type="ECO:0000256" key="6">
    <source>
        <dbReference type="ARBA" id="ARBA00022692"/>
    </source>
</evidence>
<dbReference type="GO" id="GO:0005886">
    <property type="term" value="C:plasma membrane"/>
    <property type="evidence" value="ECO:0007669"/>
    <property type="project" value="TreeGrafter"/>
</dbReference>
<dbReference type="PROSITE" id="PS50109">
    <property type="entry name" value="HIS_KIN"/>
    <property type="match status" value="1"/>
</dbReference>
<dbReference type="RefSeq" id="WP_070247497.1">
    <property type="nucleotide sequence ID" value="NZ_LROM01000071.1"/>
</dbReference>
<dbReference type="Pfam" id="PF02518">
    <property type="entry name" value="HATPase_c"/>
    <property type="match status" value="1"/>
</dbReference>
<evidence type="ECO:0000256" key="9">
    <source>
        <dbReference type="ARBA" id="ARBA00023012"/>
    </source>
</evidence>
<sequence>MIVARGSLYTRLALRVSMVIAASAAVLLGAIWYTTQVAANEAYDRLLTGNALQIAENTWLQGDSVTVDVPVAAFMLTPGVRTFYTVLDPQGRSIAGDPDFKPDIPWERLSEGPLLSDGVYQDADVRIVVLGRRLAIDNAHPWAVVAVAQTKAARLSFAKNLSGNALIVIAVMAILTVLASTFTLYQTLAPLERIEQALAARDPNDLAPLAMEVPAEIHALVSAINGFMQRLALHQGLLRRVIGDAAHQLRTPVAALVSQVELLSRQADETRKHAHLARLRSLTSNLGRQIGQLINHAMVQHRADSAIPVCLDMAELVRGEMAEMLSSWHDRDLQALDVGMDMPAVPCMVDGDATTLREAVKNILDNALLYGAPGLLHVDIKAAGPDWEVRFIDDGPGIPAASQASVRAPFSPRSGNRAGGSLGLSIVEQVMGAHGGALLFSHDEGGRFAVVLRMPQAARA</sequence>
<evidence type="ECO:0000256" key="3">
    <source>
        <dbReference type="ARBA" id="ARBA00012438"/>
    </source>
</evidence>
<dbReference type="PANTHER" id="PTHR45436">
    <property type="entry name" value="SENSOR HISTIDINE KINASE YKOH"/>
    <property type="match status" value="1"/>
</dbReference>
<comment type="catalytic activity">
    <reaction evidence="1">
        <text>ATP + protein L-histidine = ADP + protein N-phospho-L-histidine.</text>
        <dbReference type="EC" id="2.7.13.3"/>
    </reaction>
</comment>
<keyword evidence="14" id="KW-1185">Reference proteome</keyword>
<accession>A0A1E7WW94</accession>
<dbReference type="EMBL" id="LROM01000071">
    <property type="protein sequence ID" value="OFA03993.1"/>
    <property type="molecule type" value="Genomic_DNA"/>
</dbReference>
<dbReference type="PROSITE" id="PS50885">
    <property type="entry name" value="HAMP"/>
    <property type="match status" value="1"/>
</dbReference>
<evidence type="ECO:0000256" key="4">
    <source>
        <dbReference type="ARBA" id="ARBA00022553"/>
    </source>
</evidence>
<keyword evidence="8 10" id="KW-1133">Transmembrane helix</keyword>
<dbReference type="Pfam" id="PF00512">
    <property type="entry name" value="HisKA"/>
    <property type="match status" value="1"/>
</dbReference>
<keyword evidence="5 13" id="KW-0808">Transferase</keyword>
<evidence type="ECO:0000256" key="10">
    <source>
        <dbReference type="SAM" id="Phobius"/>
    </source>
</evidence>
<proteinExistence type="predicted"/>
<dbReference type="GO" id="GO:0000155">
    <property type="term" value="F:phosphorelay sensor kinase activity"/>
    <property type="evidence" value="ECO:0007669"/>
    <property type="project" value="InterPro"/>
</dbReference>
<evidence type="ECO:0000259" key="11">
    <source>
        <dbReference type="PROSITE" id="PS50109"/>
    </source>
</evidence>
<comment type="caution">
    <text evidence="13">The sequence shown here is derived from an EMBL/GenBank/DDBJ whole genome shotgun (WGS) entry which is preliminary data.</text>
</comment>
<dbReference type="CDD" id="cd00082">
    <property type="entry name" value="HisKA"/>
    <property type="match status" value="1"/>
</dbReference>
<dbReference type="Pfam" id="PF08521">
    <property type="entry name" value="2CSK_N"/>
    <property type="match status" value="1"/>
</dbReference>
<dbReference type="InterPro" id="IPR036097">
    <property type="entry name" value="HisK_dim/P_sf"/>
</dbReference>
<reference evidence="14" key="1">
    <citation type="journal article" date="2016" name="Front. Microbiol.">
        <title>Molecular Keys to the Janthinobacterium and Duganella spp. Interaction with the Plant Pathogen Fusarium graminearum.</title>
        <authorList>
            <person name="Haack F.S."/>
            <person name="Poehlein A."/>
            <person name="Kroger C."/>
            <person name="Voigt C.A."/>
            <person name="Piepenbring M."/>
            <person name="Bode H.B."/>
            <person name="Daniel R."/>
            <person name="Schafer W."/>
            <person name="Streit W.R."/>
        </authorList>
    </citation>
    <scope>NUCLEOTIDE SEQUENCE [LARGE SCALE GENOMIC DNA]</scope>
    <source>
        <strain evidence="14">T54</strain>
    </source>
</reference>
<comment type="subcellular location">
    <subcellularLocation>
        <location evidence="2">Membrane</location>
    </subcellularLocation>
</comment>
<keyword evidence="7 13" id="KW-0418">Kinase</keyword>
<protein>
    <recommendedName>
        <fullName evidence="3">histidine kinase</fullName>
        <ecNumber evidence="3">2.7.13.3</ecNumber>
    </recommendedName>
</protein>
<keyword evidence="4" id="KW-0597">Phosphoprotein</keyword>
<dbReference type="EC" id="2.7.13.3" evidence="3"/>
<evidence type="ECO:0000256" key="7">
    <source>
        <dbReference type="ARBA" id="ARBA00022777"/>
    </source>
</evidence>
<dbReference type="InterPro" id="IPR005467">
    <property type="entry name" value="His_kinase_dom"/>
</dbReference>
<dbReference type="InterPro" id="IPR036890">
    <property type="entry name" value="HATPase_C_sf"/>
</dbReference>
<dbReference type="PATRIC" id="fig|762836.4.peg.1880"/>
<keyword evidence="9" id="KW-0902">Two-component regulatory system</keyword>
<feature type="transmembrane region" description="Helical" evidence="10">
    <location>
        <begin position="12"/>
        <end position="33"/>
    </location>
</feature>
<evidence type="ECO:0000259" key="12">
    <source>
        <dbReference type="PROSITE" id="PS50885"/>
    </source>
</evidence>
<dbReference type="InterPro" id="IPR003661">
    <property type="entry name" value="HisK_dim/P_dom"/>
</dbReference>
<keyword evidence="10" id="KW-0472">Membrane</keyword>
<keyword evidence="6 10" id="KW-0812">Transmembrane</keyword>
<evidence type="ECO:0000256" key="1">
    <source>
        <dbReference type="ARBA" id="ARBA00000085"/>
    </source>
</evidence>
<dbReference type="SMART" id="SM00388">
    <property type="entry name" value="HisKA"/>
    <property type="match status" value="1"/>
</dbReference>
<evidence type="ECO:0000256" key="2">
    <source>
        <dbReference type="ARBA" id="ARBA00004370"/>
    </source>
</evidence>
<dbReference type="Proteomes" id="UP000175989">
    <property type="component" value="Unassembled WGS sequence"/>
</dbReference>
<dbReference type="InterPro" id="IPR003594">
    <property type="entry name" value="HATPase_dom"/>
</dbReference>
<feature type="transmembrane region" description="Helical" evidence="10">
    <location>
        <begin position="165"/>
        <end position="185"/>
    </location>
</feature>
<evidence type="ECO:0000256" key="5">
    <source>
        <dbReference type="ARBA" id="ARBA00022679"/>
    </source>
</evidence>
<gene>
    <name evidence="13" type="primary">tcrY_1</name>
    <name evidence="13" type="ORF">DUPY_18090</name>
</gene>
<dbReference type="Gene3D" id="1.10.287.130">
    <property type="match status" value="1"/>
</dbReference>
<dbReference type="InterPro" id="IPR003660">
    <property type="entry name" value="HAMP_dom"/>
</dbReference>
<organism evidence="13 14">
    <name type="scientific">Duganella phyllosphaerae</name>
    <dbReference type="NCBI Taxonomy" id="762836"/>
    <lineage>
        <taxon>Bacteria</taxon>
        <taxon>Pseudomonadati</taxon>
        <taxon>Pseudomonadota</taxon>
        <taxon>Betaproteobacteria</taxon>
        <taxon>Burkholderiales</taxon>
        <taxon>Oxalobacteraceae</taxon>
        <taxon>Telluria group</taxon>
        <taxon>Duganella</taxon>
    </lineage>
</organism>